<dbReference type="InterPro" id="IPR011493">
    <property type="entry name" value="GLUG"/>
</dbReference>
<protein>
    <recommendedName>
        <fullName evidence="3">GLUG domain-containing protein</fullName>
    </recommendedName>
</protein>
<feature type="region of interest" description="Disordered" evidence="1">
    <location>
        <begin position="1464"/>
        <end position="1492"/>
    </location>
</feature>
<evidence type="ECO:0000313" key="4">
    <source>
        <dbReference type="EMBL" id="TYT60330.1"/>
    </source>
</evidence>
<dbReference type="InterPro" id="IPR008964">
    <property type="entry name" value="Invasin/intimin_cell_adhesion"/>
</dbReference>
<gene>
    <name evidence="4" type="ORF">FYC77_19410</name>
</gene>
<feature type="domain" description="GLUG" evidence="3">
    <location>
        <begin position="804"/>
        <end position="827"/>
    </location>
</feature>
<dbReference type="Proteomes" id="UP000324104">
    <property type="component" value="Unassembled WGS sequence"/>
</dbReference>
<feature type="compositionally biased region" description="Gly residues" evidence="1">
    <location>
        <begin position="1292"/>
        <end position="1306"/>
    </location>
</feature>
<keyword evidence="2" id="KW-0812">Transmembrane</keyword>
<dbReference type="EMBL" id="VTAW01000050">
    <property type="protein sequence ID" value="TYT60330.1"/>
    <property type="molecule type" value="Genomic_DNA"/>
</dbReference>
<dbReference type="Pfam" id="PF07581">
    <property type="entry name" value="Glug"/>
    <property type="match status" value="2"/>
</dbReference>
<organism evidence="4 5">
    <name type="scientific">Natrialba swarupiae</name>
    <dbReference type="NCBI Taxonomy" id="2448032"/>
    <lineage>
        <taxon>Archaea</taxon>
        <taxon>Methanobacteriati</taxon>
        <taxon>Methanobacteriota</taxon>
        <taxon>Stenosarchaea group</taxon>
        <taxon>Halobacteria</taxon>
        <taxon>Halobacteriales</taxon>
        <taxon>Natrialbaceae</taxon>
        <taxon>Natrialba</taxon>
    </lineage>
</organism>
<keyword evidence="5" id="KW-1185">Reference proteome</keyword>
<sequence>MTRRSRLALVLALAVLVGVCLAVTPTAAETGDADYEAILEGMDGDGDGEPYVITNASELQAIAGDLEADYVLGDDVDASDAGAFEPIGDAERPFEGTLDGDGHRIVGPTIDGSADHVGLFAGLEDATVRDLEIYDADLVVDGGDERVDHVGILAGTASDTTLDELRVTGIVTVETTGDVAQVGGLVGTADGGALELHGVETETGLSVTGDDLTEIGGVVGVAGDDWTVDTSMAYVELEANATGDVDSIGAFAGAAGDDWEVTDSDVVGVFGPTANDLTQVGALAGAAGDRWVVSESEIVGVTESDSIARADRIGGLGGNTGDSWAVVGSDVVGVVNLEVAEDASRIAVAAGKPGTEWVFVESEATGNVLVDAGGDVTDVGIVTGGPVSEGVYADAVSTGNIEIDAGGDVRNVGTFSGSAESDTRVVESTSTVAMQITSDAAVEAVGGGVGDARDDSIVVDSELTGTIDVAASETADYIGGVAGVAGDDVIVATSATEGRILVDADSAGSIGAAVGENAGTVSGSTATARIEIDTTDATDTTDVTSVGGLVGVNDGGEVEASYSDSLIVADGVVGGLVGDNAGSIERSFAVGPIDGDGVVGGLVGDNADGTVSGSYWDTAAGASYWTTDDESGWDGTGTDATTGIGGGDESGVTGLETAEMIGAAASEHMDALEFTMAWQITASYPALEWESTDTLEGEGTADDPYVVTDVYELQNVADEPEAHYVLGNDIDATETELWTGGAGFEPIGSEEEPFEGTFDGNGSTISGLAIDRNASERVGLFGQTDFDAVIEDVYLENASVHGDERVGGLVGFNFGSVSNASVDGAVSANGDYAGGLVGANVGPVATASATADVETDGNRVGGLLGASSSSVVDARASGNVSGVSRVGGLVGYNTGDAPVPGTADAEIEDARSSANVSGTEWVGGLVGTNENATVSGSNASGLAGGVSGIGGLTGENRGTIERSSADVGVTGFVYVGGLVGNNEGPVSDSFANGDSTGWVLTGGLVGGNDDEISTSSATGDVDGIAIAGGLVGLNTQTVAASSARGDVSGEDDVGGLVGVNAGLSNGDDDVLGESDEMDQRAIETDVEADSFSDPAEITESFATGNVSGDENVGGLVGVKDHSSVERSYATGPVSGDENVSGLAGQFINGAITDAYWDADVIDADRNEIGGLSTANMTGVNATQKLMFDFEETWVGTDGYPEHQHAVETIEFDSVDDLRRGDTTDANVTVRLVDGESASASATSNYSSANERVATVDNGTIVAKGVGETTLTAELIDQTATATVTVSSSSSSGGSGGGAGAGAGGGPATTEPTVDVSSDQNETTARVENAVAGEPVAIERADGHPLSSAGVTSVERLSITPERDGDFSATVRTGEAIEDVTDSASALDVDGSETLGYAGVDHDLEGELAEATVTFGVDGGAADVTIYQYVDGEWTALETESVDHDIVWIESTTSDLSSFAIAAGDSDAETDDDARDDQRDAADDSTDGGPAADDGIPGFGLVVGLLALVVVARFARDGRRGRT</sequence>
<reference evidence="4 5" key="1">
    <citation type="submission" date="2019-08" db="EMBL/GenBank/DDBJ databases">
        <title>Archaea genome.</title>
        <authorList>
            <person name="Kajale S."/>
            <person name="Shouche Y."/>
            <person name="Deshpande N."/>
            <person name="Sharma A."/>
        </authorList>
    </citation>
    <scope>NUCLEOTIDE SEQUENCE [LARGE SCALE GENOMIC DNA]</scope>
    <source>
        <strain evidence="4 5">ESP3B_9</strain>
    </source>
</reference>
<feature type="domain" description="GLUG" evidence="3">
    <location>
        <begin position="884"/>
        <end position="917"/>
    </location>
</feature>
<proteinExistence type="predicted"/>
<feature type="transmembrane region" description="Helical" evidence="2">
    <location>
        <begin position="1494"/>
        <end position="1514"/>
    </location>
</feature>
<feature type="compositionally biased region" description="Polar residues" evidence="1">
    <location>
        <begin position="1310"/>
        <end position="1321"/>
    </location>
</feature>
<feature type="compositionally biased region" description="Acidic residues" evidence="1">
    <location>
        <begin position="1465"/>
        <end position="1474"/>
    </location>
</feature>
<comment type="caution">
    <text evidence="4">The sequence shown here is derived from an EMBL/GenBank/DDBJ whole genome shotgun (WGS) entry which is preliminary data.</text>
</comment>
<keyword evidence="2" id="KW-1133">Transmembrane helix</keyword>
<evidence type="ECO:0000313" key="5">
    <source>
        <dbReference type="Proteomes" id="UP000324104"/>
    </source>
</evidence>
<evidence type="ECO:0000259" key="3">
    <source>
        <dbReference type="Pfam" id="PF07581"/>
    </source>
</evidence>
<evidence type="ECO:0000256" key="2">
    <source>
        <dbReference type="SAM" id="Phobius"/>
    </source>
</evidence>
<dbReference type="Gene3D" id="2.60.40.1080">
    <property type="match status" value="1"/>
</dbReference>
<dbReference type="Gene3D" id="2.160.20.110">
    <property type="match status" value="5"/>
</dbReference>
<name>A0A5D5ALJ9_9EURY</name>
<accession>A0A5D5ALJ9</accession>
<evidence type="ECO:0000256" key="1">
    <source>
        <dbReference type="SAM" id="MobiDB-lite"/>
    </source>
</evidence>
<keyword evidence="2" id="KW-0472">Membrane</keyword>
<dbReference type="RefSeq" id="WP_149083145.1">
    <property type="nucleotide sequence ID" value="NZ_VTAW01000050.1"/>
</dbReference>
<dbReference type="SUPFAM" id="SSF49373">
    <property type="entry name" value="Invasin/intimin cell-adhesion fragments"/>
    <property type="match status" value="1"/>
</dbReference>
<feature type="region of interest" description="Disordered" evidence="1">
    <location>
        <begin position="1285"/>
        <end position="1321"/>
    </location>
</feature>